<dbReference type="EMBL" id="JBHTJV010000002">
    <property type="protein sequence ID" value="MFD0915250.1"/>
    <property type="molecule type" value="Genomic_DNA"/>
</dbReference>
<feature type="domain" description="Cadherin" evidence="4">
    <location>
        <begin position="447"/>
        <end position="539"/>
    </location>
</feature>
<dbReference type="Pfam" id="PF17803">
    <property type="entry name" value="Cadherin_4"/>
    <property type="match status" value="1"/>
</dbReference>
<dbReference type="InterPro" id="IPR053786">
    <property type="entry name" value="LEPRxLL_CS"/>
</dbReference>
<evidence type="ECO:0000256" key="2">
    <source>
        <dbReference type="ARBA" id="ARBA00022989"/>
    </source>
</evidence>
<dbReference type="PANTHER" id="PTHR24026">
    <property type="entry name" value="FAT ATYPICAL CADHERIN-RELATED"/>
    <property type="match status" value="1"/>
</dbReference>
<dbReference type="NCBIfam" id="NF012209">
    <property type="entry name" value="LEPR-8K"/>
    <property type="match status" value="1"/>
</dbReference>
<dbReference type="Pfam" id="PF17963">
    <property type="entry name" value="Big_9"/>
    <property type="match status" value="1"/>
</dbReference>
<dbReference type="SUPFAM" id="SSF49313">
    <property type="entry name" value="Cadherin-like"/>
    <property type="match status" value="2"/>
</dbReference>
<accession>A0ABW3FAF8</accession>
<dbReference type="PROSITE" id="PS50268">
    <property type="entry name" value="CADHERIN_2"/>
    <property type="match status" value="2"/>
</dbReference>
<dbReference type="InterPro" id="IPR002126">
    <property type="entry name" value="Cadherin-like_dom"/>
</dbReference>
<dbReference type="SMART" id="SM00112">
    <property type="entry name" value="CA"/>
    <property type="match status" value="2"/>
</dbReference>
<keyword evidence="2" id="KW-0472">Membrane</keyword>
<sequence length="1881" mass="200880">MAKKGASLFGRKRMPLVVPAPTNAHMQALEPRILLDAAAVETIQDAASAAVHATLAETYTAEKPTDTLVESGAAPTGQSEFFADSDDSEIFSFDTTERVEIAFIAPDVPDIEALLTTLPKGVEVVLLEPERDGVVQMANLLEGRSNVDAIHILSHGKPGELSLGNASLNTSSAIESYAKQLVIIGNALTDAGDILIYGCDFGADEVGAETLEVLSVLTRADIAASSDITGHADKGGDWDLEVSVGDIEARSVDAGLLWQGTLPELLNPVGDQNDPGNEDNLRVGDDLAQEFTVVPRPQDTGSHYEVDFATIVLLRDSNAGGAQLTATIRTEYDGTILGSVTIPASDVTNSLTRVEFDFVPEIVLAYNQKYVLQVSTDSDSPDFKVGIRGGDIYSGHDYIDGDATNTSSSDDMKFEIHGFRNATPPVNTAPEFDIPGMPGTDLDLLVPEGTQSLGIFSATDAENDTLTYSISGGLSASAFTVDPTTGELSFQQVSNYEDPQDNGADNKYTVQVKVEDPSGAADFRTIFVEVEDIDEVPVFDQSGTGPLDLIEVGVNEGQAEVGVFGATTPNPATITYSISGGSSAASFAIDPTTGALSFLQAPNFEAPTDPGSDNTYFVFIRATNEDDQFDRRLIRVEVQDVDEAPTAFDVTESTIEDTPLGLNRLYFEVFNDPDDDNTIVSVQFDNIDPQFGTLTRDNGNVEIVNGTELTLAELDDIVFTPAENYNGDVTIGYRVKTTDTYSNLANIIITVDPVYDPLYAIDTTDPYLEDAETQINPVRFGFVGTEPGDMPQTVEFISVNLNAGDSLVYGAGNTPITNGTLMPYSQVFDVRFTPAPDSNADASFEFRLNGDGPGVRTAVHTMEITAVNDAPTVSDINLPGTEDTTLAIGNTNFGYSDVDFGDLPEEVTFTGLNLQGGRLLYDGDDEVEEGDTIDFDKLDDLRFVPQPNVNGMATFNFSVSDGDADSAVATMTLDIAPVNDRMVPLNQSVDVIEDTPTVIPADKYSWIQFDDLAEVPVSITFDNLDLNLGTLIAADGGEISNGTTIAFADRFGLTFTPAPNSTENASYDYYLNDADTGDVTGTMTLRLQAVNDAPTVQNILETATEDTPLVLGNTRFGFDDVDAGDAPTDPTFADMNLNGGRLVYNGGASTVFAGVPINFADLVDLTFLPAPNSNADVSFTYVIDDSNGGLSNTGTGNIIVLPENDVPTVSNAAENVTEDTPFVIGNTRFGFQDIDAGDQPDEVRFVALNLEAGRLVYDNGNEQVNQGDVVDFADLDDLTFIPAPDSTTAANFVFSISDGEAFSNEATFALNMIAQNDAPTVTPINETIAEDSQILLGNSRFGFDDVDFGDQPTTVSFPDLNLGLGTLTYNGGLEIAQGDLVLFSNLNDLTFTPEPNSSGTFSFTFNIGDGEARSNTETATITVTPANDAPTVDPANAQTNEDTDVLLGNTRFGFDDIDQGDTPDRVIFTGLNALPGQLLYANSDIAIAENDDVDFADLADLTFRPAANYGGPAVFSFAITDGLATSNTETFTINVLPVNDAPDVSPVDVTIQQGEPLRIDPSSFNFTDIDSAAIDYIRVENFDIGSGRLTVSNGNVTISDGDIIPSAQLAQLVFEPGENQSGLFSFDYSASDGIDESATRRFEITIEEAAEPVIADPIPTPPPAQEPDEVEDEDEEEKKEEVIISDPPTPVLETGVTSAPDLPTPPAPPTIVAIATVAPPAEVPAEEPQPFAPQPQPIIPEPIDITPDRQSDYDPEPISQPTVLETPQYKFTPVNKVAFDQQLDKTGEEMRDSEEFSITTVAKASFAFSSVLSVGSVAWMLRGGALAAAFLSALPAWNRFDPISIVAGNVNETESDDTPDVDMMRDFVNDARSRVKEESFL</sequence>
<evidence type="ECO:0000256" key="3">
    <source>
        <dbReference type="SAM" id="MobiDB-lite"/>
    </source>
</evidence>
<keyword evidence="6" id="KW-1185">Reference proteome</keyword>
<gene>
    <name evidence="5" type="ORF">ACFQ14_02400</name>
</gene>
<comment type="caution">
    <text evidence="5">The sequence shown here is derived from an EMBL/GenBank/DDBJ whole genome shotgun (WGS) entry which is preliminary data.</text>
</comment>
<dbReference type="Gene3D" id="2.60.40.60">
    <property type="entry name" value="Cadherins"/>
    <property type="match status" value="2"/>
</dbReference>
<dbReference type="InterPro" id="IPR040853">
    <property type="entry name" value="RapA2_cadherin-like"/>
</dbReference>
<reference evidence="6" key="1">
    <citation type="journal article" date="2019" name="Int. J. Syst. Evol. Microbiol.">
        <title>The Global Catalogue of Microorganisms (GCM) 10K type strain sequencing project: providing services to taxonomists for standard genome sequencing and annotation.</title>
        <authorList>
            <consortium name="The Broad Institute Genomics Platform"/>
            <consortium name="The Broad Institute Genome Sequencing Center for Infectious Disease"/>
            <person name="Wu L."/>
            <person name="Ma J."/>
        </authorList>
    </citation>
    <scope>NUCLEOTIDE SEQUENCE [LARGE SCALE GENOMIC DNA]</scope>
    <source>
        <strain evidence="6">CCUG 60023</strain>
    </source>
</reference>
<feature type="domain" description="Cadherin" evidence="4">
    <location>
        <begin position="574"/>
        <end position="648"/>
    </location>
</feature>
<keyword evidence="2" id="KW-1133">Transmembrane helix</keyword>
<dbReference type="Pfam" id="PF14252">
    <property type="entry name" value="DUF4347"/>
    <property type="match status" value="1"/>
</dbReference>
<evidence type="ECO:0000256" key="1">
    <source>
        <dbReference type="ARBA" id="ARBA00022692"/>
    </source>
</evidence>
<feature type="region of interest" description="Disordered" evidence="3">
    <location>
        <begin position="1650"/>
        <end position="1691"/>
    </location>
</feature>
<organism evidence="5 6">
    <name type="scientific">Pseudahrensia aquimaris</name>
    <dbReference type="NCBI Taxonomy" id="744461"/>
    <lineage>
        <taxon>Bacteria</taxon>
        <taxon>Pseudomonadati</taxon>
        <taxon>Pseudomonadota</taxon>
        <taxon>Alphaproteobacteria</taxon>
        <taxon>Hyphomicrobiales</taxon>
        <taxon>Ahrensiaceae</taxon>
        <taxon>Pseudahrensia</taxon>
    </lineage>
</organism>
<feature type="compositionally biased region" description="Acidic residues" evidence="3">
    <location>
        <begin position="1666"/>
        <end position="1678"/>
    </location>
</feature>
<protein>
    <submittedName>
        <fullName evidence="5">Tandem-95 repeat protein</fullName>
    </submittedName>
</protein>
<evidence type="ECO:0000259" key="4">
    <source>
        <dbReference type="PROSITE" id="PS50268"/>
    </source>
</evidence>
<dbReference type="CDD" id="cd11304">
    <property type="entry name" value="Cadherin_repeat"/>
    <property type="match status" value="1"/>
</dbReference>
<evidence type="ECO:0000313" key="5">
    <source>
        <dbReference type="EMBL" id="MFD0915250.1"/>
    </source>
</evidence>
<dbReference type="InterPro" id="IPR025592">
    <property type="entry name" value="DUF4347"/>
</dbReference>
<keyword evidence="1" id="KW-0812">Transmembrane</keyword>
<dbReference type="InterPro" id="IPR015919">
    <property type="entry name" value="Cadherin-like_sf"/>
</dbReference>
<name>A0ABW3FAF8_9HYPH</name>
<dbReference type="Proteomes" id="UP001597101">
    <property type="component" value="Unassembled WGS sequence"/>
</dbReference>
<dbReference type="NCBIfam" id="NF012211">
    <property type="entry name" value="tand_rpt_95"/>
    <property type="match status" value="3"/>
</dbReference>
<dbReference type="PANTHER" id="PTHR24026:SF126">
    <property type="entry name" value="PROTOCADHERIN FAT 4"/>
    <property type="match status" value="1"/>
</dbReference>
<evidence type="ECO:0000313" key="6">
    <source>
        <dbReference type="Proteomes" id="UP001597101"/>
    </source>
</evidence>
<proteinExistence type="predicted"/>
<dbReference type="RefSeq" id="WP_377211100.1">
    <property type="nucleotide sequence ID" value="NZ_JBHTJV010000002.1"/>
</dbReference>